<sequence length="63" mass="7457">MPLNNGYFSTNSKGLENSVTRHFFDVGMWFCIVLNMYNKNKLRARALTFVFFGFFNQKMAFFP</sequence>
<evidence type="ECO:0000313" key="1">
    <source>
        <dbReference type="EMBL" id="OXU31179.1"/>
    </source>
</evidence>
<gene>
    <name evidence="1" type="ORF">TSAR_009421</name>
</gene>
<dbReference type="EMBL" id="NNAY01000079">
    <property type="protein sequence ID" value="OXU31179.1"/>
    <property type="molecule type" value="Genomic_DNA"/>
</dbReference>
<name>A0A232FL02_9HYME</name>
<comment type="caution">
    <text evidence="1">The sequence shown here is derived from an EMBL/GenBank/DDBJ whole genome shotgun (WGS) entry which is preliminary data.</text>
</comment>
<dbReference type="Proteomes" id="UP000215335">
    <property type="component" value="Unassembled WGS sequence"/>
</dbReference>
<proteinExistence type="predicted"/>
<accession>A0A232FL02</accession>
<dbReference type="AlphaFoldDB" id="A0A232FL02"/>
<protein>
    <submittedName>
        <fullName evidence="1">Uncharacterized protein</fullName>
    </submittedName>
</protein>
<organism evidence="1 2">
    <name type="scientific">Trichomalopsis sarcophagae</name>
    <dbReference type="NCBI Taxonomy" id="543379"/>
    <lineage>
        <taxon>Eukaryota</taxon>
        <taxon>Metazoa</taxon>
        <taxon>Ecdysozoa</taxon>
        <taxon>Arthropoda</taxon>
        <taxon>Hexapoda</taxon>
        <taxon>Insecta</taxon>
        <taxon>Pterygota</taxon>
        <taxon>Neoptera</taxon>
        <taxon>Endopterygota</taxon>
        <taxon>Hymenoptera</taxon>
        <taxon>Apocrita</taxon>
        <taxon>Proctotrupomorpha</taxon>
        <taxon>Chalcidoidea</taxon>
        <taxon>Pteromalidae</taxon>
        <taxon>Pteromalinae</taxon>
        <taxon>Trichomalopsis</taxon>
    </lineage>
</organism>
<reference evidence="1 2" key="1">
    <citation type="journal article" date="2017" name="Curr. Biol.">
        <title>The Evolution of Venom by Co-option of Single-Copy Genes.</title>
        <authorList>
            <person name="Martinson E.O."/>
            <person name="Mrinalini"/>
            <person name="Kelkar Y.D."/>
            <person name="Chang C.H."/>
            <person name="Werren J.H."/>
        </authorList>
    </citation>
    <scope>NUCLEOTIDE SEQUENCE [LARGE SCALE GENOMIC DNA]</scope>
    <source>
        <strain evidence="1 2">Alberta</strain>
        <tissue evidence="1">Whole body</tissue>
    </source>
</reference>
<keyword evidence="2" id="KW-1185">Reference proteome</keyword>
<evidence type="ECO:0000313" key="2">
    <source>
        <dbReference type="Proteomes" id="UP000215335"/>
    </source>
</evidence>